<dbReference type="EMBL" id="FXUI01000022">
    <property type="protein sequence ID" value="SMP82304.1"/>
    <property type="molecule type" value="Genomic_DNA"/>
</dbReference>
<name>A0ABY1QZE5_9SPHN</name>
<keyword evidence="4" id="KW-0012">Acyltransferase</keyword>
<dbReference type="SUPFAM" id="SSF55729">
    <property type="entry name" value="Acyl-CoA N-acyltransferases (Nat)"/>
    <property type="match status" value="1"/>
</dbReference>
<evidence type="ECO:0000259" key="6">
    <source>
        <dbReference type="Pfam" id="PF13673"/>
    </source>
</evidence>
<proteinExistence type="predicted"/>
<dbReference type="PANTHER" id="PTHR36449:SF1">
    <property type="entry name" value="ACETYLTRANSFERASE"/>
    <property type="match status" value="1"/>
</dbReference>
<evidence type="ECO:0000256" key="5">
    <source>
        <dbReference type="ARBA" id="ARBA00049880"/>
    </source>
</evidence>
<gene>
    <name evidence="7" type="ORF">SAMN06296065_12233</name>
</gene>
<evidence type="ECO:0000313" key="8">
    <source>
        <dbReference type="Proteomes" id="UP001157910"/>
    </source>
</evidence>
<dbReference type="PANTHER" id="PTHR36449">
    <property type="entry name" value="ACETYLTRANSFERASE-RELATED"/>
    <property type="match status" value="1"/>
</dbReference>
<protein>
    <submittedName>
        <fullName evidence="7">Acetyltransferase (GNAT) domain-containing protein</fullName>
    </submittedName>
</protein>
<dbReference type="InterPro" id="IPR016181">
    <property type="entry name" value="Acyl_CoA_acyltransferase"/>
</dbReference>
<dbReference type="RefSeq" id="WP_283407175.1">
    <property type="nucleotide sequence ID" value="NZ_FXUI01000022.1"/>
</dbReference>
<evidence type="ECO:0000256" key="2">
    <source>
        <dbReference type="ARBA" id="ARBA00022649"/>
    </source>
</evidence>
<keyword evidence="3" id="KW-0808">Transferase</keyword>
<dbReference type="InterPro" id="IPR000182">
    <property type="entry name" value="GNAT_dom"/>
</dbReference>
<evidence type="ECO:0000256" key="4">
    <source>
        <dbReference type="ARBA" id="ARBA00023315"/>
    </source>
</evidence>
<organism evidence="7 8">
    <name type="scientific">Novosphingobium panipatense</name>
    <dbReference type="NCBI Taxonomy" id="428991"/>
    <lineage>
        <taxon>Bacteria</taxon>
        <taxon>Pseudomonadati</taxon>
        <taxon>Pseudomonadota</taxon>
        <taxon>Alphaproteobacteria</taxon>
        <taxon>Sphingomonadales</taxon>
        <taxon>Sphingomonadaceae</taxon>
        <taxon>Novosphingobium</taxon>
    </lineage>
</organism>
<keyword evidence="8" id="KW-1185">Reference proteome</keyword>
<evidence type="ECO:0000256" key="3">
    <source>
        <dbReference type="ARBA" id="ARBA00022679"/>
    </source>
</evidence>
<evidence type="ECO:0000256" key="1">
    <source>
        <dbReference type="ARBA" id="ARBA00022491"/>
    </source>
</evidence>
<dbReference type="Proteomes" id="UP001157910">
    <property type="component" value="Unassembled WGS sequence"/>
</dbReference>
<reference evidence="7 8" key="1">
    <citation type="submission" date="2017-05" db="EMBL/GenBank/DDBJ databases">
        <authorList>
            <person name="Varghese N."/>
            <person name="Submissions S."/>
        </authorList>
    </citation>
    <scope>NUCLEOTIDE SEQUENCE [LARGE SCALE GENOMIC DNA]</scope>
    <source>
        <strain evidence="7 8">SM16</strain>
    </source>
</reference>
<dbReference type="Pfam" id="PF13673">
    <property type="entry name" value="Acetyltransf_10"/>
    <property type="match status" value="1"/>
</dbReference>
<feature type="domain" description="N-acetyltransferase" evidence="6">
    <location>
        <begin position="94"/>
        <end position="153"/>
    </location>
</feature>
<accession>A0ABY1QZE5</accession>
<keyword evidence="1" id="KW-0678">Repressor</keyword>
<comment type="catalytic activity">
    <reaction evidence="5">
        <text>glycyl-tRNA(Gly) + acetyl-CoA = N-acetylglycyl-tRNA(Gly) + CoA + H(+)</text>
        <dbReference type="Rhea" id="RHEA:81867"/>
        <dbReference type="Rhea" id="RHEA-COMP:9683"/>
        <dbReference type="Rhea" id="RHEA-COMP:19766"/>
        <dbReference type="ChEBI" id="CHEBI:15378"/>
        <dbReference type="ChEBI" id="CHEBI:57287"/>
        <dbReference type="ChEBI" id="CHEBI:57288"/>
        <dbReference type="ChEBI" id="CHEBI:78522"/>
        <dbReference type="ChEBI" id="CHEBI:232036"/>
    </reaction>
</comment>
<evidence type="ECO:0000313" key="7">
    <source>
        <dbReference type="EMBL" id="SMP82304.1"/>
    </source>
</evidence>
<keyword evidence="2" id="KW-1277">Toxin-antitoxin system</keyword>
<dbReference type="Gene3D" id="3.40.630.30">
    <property type="match status" value="1"/>
</dbReference>
<comment type="caution">
    <text evidence="7">The sequence shown here is derived from an EMBL/GenBank/DDBJ whole genome shotgun (WGS) entry which is preliminary data.</text>
</comment>
<sequence length="177" mass="19452">MSIDPSPVIELLDTTRHDRSGFSCGVEALDRYLQSQASQDARRRVAAPYVLIEPPSPNVLGFYTLSNTSLQAADLPAALVKKLPRYPVLPATLLGRLAVNAKGRGRGLGTELLFNALRRCLRGETASMAVVVDAKDDAAASFYERHDFVRLPEQPNRLFMPMAEIEKLFASAGDRRP</sequence>